<dbReference type="Pfam" id="PF14532">
    <property type="entry name" value="Sigma54_activ_2"/>
    <property type="match status" value="1"/>
</dbReference>
<evidence type="ECO:0000256" key="10">
    <source>
        <dbReference type="ARBA" id="ARBA00023159"/>
    </source>
</evidence>
<keyword evidence="3" id="KW-0678">Repressor</keyword>
<evidence type="ECO:0000256" key="7">
    <source>
        <dbReference type="ARBA" id="ARBA00023012"/>
    </source>
</evidence>
<accession>A0ABS7VQG3</accession>
<dbReference type="CDD" id="cd00009">
    <property type="entry name" value="AAA"/>
    <property type="match status" value="1"/>
</dbReference>
<keyword evidence="14" id="KW-1185">Reference proteome</keyword>
<keyword evidence="6" id="KW-0067">ATP-binding</keyword>
<keyword evidence="7" id="KW-0902">Two-component regulatory system</keyword>
<evidence type="ECO:0000256" key="8">
    <source>
        <dbReference type="ARBA" id="ARBA00023015"/>
    </source>
</evidence>
<comment type="caution">
    <text evidence="13">The sequence shown here is derived from an EMBL/GenBank/DDBJ whole genome shotgun (WGS) entry which is preliminary data.</text>
</comment>
<evidence type="ECO:0000256" key="4">
    <source>
        <dbReference type="ARBA" id="ARBA00022553"/>
    </source>
</evidence>
<keyword evidence="2" id="KW-0963">Cytoplasm</keyword>
<feature type="domain" description="Sigma-54 factor interaction" evidence="12">
    <location>
        <begin position="29"/>
        <end position="232"/>
    </location>
</feature>
<dbReference type="Gene3D" id="1.10.8.60">
    <property type="match status" value="1"/>
</dbReference>
<name>A0ABS7VQG3_9HYPH</name>
<evidence type="ECO:0000256" key="3">
    <source>
        <dbReference type="ARBA" id="ARBA00022491"/>
    </source>
</evidence>
<evidence type="ECO:0000256" key="9">
    <source>
        <dbReference type="ARBA" id="ARBA00023125"/>
    </source>
</evidence>
<evidence type="ECO:0000256" key="2">
    <source>
        <dbReference type="ARBA" id="ARBA00022490"/>
    </source>
</evidence>
<evidence type="ECO:0000313" key="14">
    <source>
        <dbReference type="Proteomes" id="UP000704176"/>
    </source>
</evidence>
<keyword evidence="11" id="KW-0804">Transcription</keyword>
<dbReference type="PROSITE" id="PS00688">
    <property type="entry name" value="SIGMA54_INTERACT_3"/>
    <property type="match status" value="1"/>
</dbReference>
<keyword evidence="8" id="KW-0805">Transcription regulation</keyword>
<evidence type="ECO:0000259" key="12">
    <source>
        <dbReference type="PROSITE" id="PS50045"/>
    </source>
</evidence>
<sequence>MLLPQIFADDIRALRQGAAGHVAHPEGLRTIRLADRAARSMLPVLIEGEPGSGATALARAIHASGDRKGRPFIILRGSERPEREEDQEILLQNGLREAHGGTLCIEDIQHLSTAAQSRLLDGLTQQDGPRRSSRLDVRIIATSGLSLNEEVRRGRFRENLYYRLQVQPIVLRPLRTEPELVDEWARIFLRLLAKEEGKALIDLAPDALDLLARYDWPGNLRQLENAIFRAVVLAEGSVLTAAEFPQVAARAGKSRIDIPALPETQLLPVYDRLLPQSRDPSTLALMSACGEMRTLAELEAEVIRFALSHYRGQMSAISRRLGIGRSTLYRKLKELGLSDEAA</sequence>
<dbReference type="Gene3D" id="3.40.50.300">
    <property type="entry name" value="P-loop containing nucleotide triphosphate hydrolases"/>
    <property type="match status" value="1"/>
</dbReference>
<evidence type="ECO:0000256" key="6">
    <source>
        <dbReference type="ARBA" id="ARBA00022840"/>
    </source>
</evidence>
<dbReference type="Proteomes" id="UP000704176">
    <property type="component" value="Unassembled WGS sequence"/>
</dbReference>
<dbReference type="Pfam" id="PF25601">
    <property type="entry name" value="AAA_lid_14"/>
    <property type="match status" value="1"/>
</dbReference>
<dbReference type="InterPro" id="IPR002078">
    <property type="entry name" value="Sigma_54_int"/>
</dbReference>
<dbReference type="InterPro" id="IPR027417">
    <property type="entry name" value="P-loop_NTPase"/>
</dbReference>
<dbReference type="InterPro" id="IPR002197">
    <property type="entry name" value="HTH_Fis"/>
</dbReference>
<dbReference type="Gene3D" id="1.10.10.60">
    <property type="entry name" value="Homeodomain-like"/>
    <property type="match status" value="1"/>
</dbReference>
<reference evidence="13 14" key="1">
    <citation type="submission" date="2021-09" db="EMBL/GenBank/DDBJ databases">
        <title>The complete genome sequence of a new microorganism.</title>
        <authorList>
            <person name="Zi Z."/>
        </authorList>
    </citation>
    <scope>NUCLEOTIDE SEQUENCE [LARGE SCALE GENOMIC DNA]</scope>
    <source>
        <strain evidence="13 14">WGZ8</strain>
    </source>
</reference>
<dbReference type="InterPro" id="IPR025944">
    <property type="entry name" value="Sigma_54_int_dom_CS"/>
</dbReference>
<dbReference type="EMBL" id="JAIRBM010000009">
    <property type="protein sequence ID" value="MBZ6077350.1"/>
    <property type="molecule type" value="Genomic_DNA"/>
</dbReference>
<evidence type="ECO:0000256" key="1">
    <source>
        <dbReference type="ARBA" id="ARBA00004496"/>
    </source>
</evidence>
<evidence type="ECO:0000256" key="5">
    <source>
        <dbReference type="ARBA" id="ARBA00022741"/>
    </source>
</evidence>
<dbReference type="InterPro" id="IPR058031">
    <property type="entry name" value="AAA_lid_NorR"/>
</dbReference>
<evidence type="ECO:0000256" key="11">
    <source>
        <dbReference type="ARBA" id="ARBA00023163"/>
    </source>
</evidence>
<keyword evidence="5" id="KW-0547">Nucleotide-binding</keyword>
<keyword evidence="4" id="KW-0597">Phosphoprotein</keyword>
<evidence type="ECO:0000313" key="13">
    <source>
        <dbReference type="EMBL" id="MBZ6077350.1"/>
    </source>
</evidence>
<dbReference type="InterPro" id="IPR009057">
    <property type="entry name" value="Homeodomain-like_sf"/>
</dbReference>
<keyword evidence="9" id="KW-0238">DNA-binding</keyword>
<proteinExistence type="predicted"/>
<organism evidence="13 14">
    <name type="scientific">Microvirga puerhi</name>
    <dbReference type="NCBI Taxonomy" id="2876078"/>
    <lineage>
        <taxon>Bacteria</taxon>
        <taxon>Pseudomonadati</taxon>
        <taxon>Pseudomonadota</taxon>
        <taxon>Alphaproteobacteria</taxon>
        <taxon>Hyphomicrobiales</taxon>
        <taxon>Methylobacteriaceae</taxon>
        <taxon>Microvirga</taxon>
    </lineage>
</organism>
<dbReference type="PANTHER" id="PTHR32071:SF95">
    <property type="entry name" value="DNA-BINDING TRANSCRIPTIONAL REGULATOR NTRC"/>
    <property type="match status" value="1"/>
</dbReference>
<dbReference type="InterPro" id="IPR003593">
    <property type="entry name" value="AAA+_ATPase"/>
</dbReference>
<dbReference type="SUPFAM" id="SSF46689">
    <property type="entry name" value="Homeodomain-like"/>
    <property type="match status" value="1"/>
</dbReference>
<protein>
    <submittedName>
        <fullName evidence="13">Sigma 54-interacting transcriptional regulator</fullName>
    </submittedName>
</protein>
<keyword evidence="10" id="KW-0010">Activator</keyword>
<dbReference type="SUPFAM" id="SSF52540">
    <property type="entry name" value="P-loop containing nucleoside triphosphate hydrolases"/>
    <property type="match status" value="1"/>
</dbReference>
<dbReference type="Pfam" id="PF02954">
    <property type="entry name" value="HTH_8"/>
    <property type="match status" value="1"/>
</dbReference>
<comment type="subcellular location">
    <subcellularLocation>
        <location evidence="1">Cytoplasm</location>
    </subcellularLocation>
</comment>
<dbReference type="RefSeq" id="WP_224313707.1">
    <property type="nucleotide sequence ID" value="NZ_JAIRBM010000009.1"/>
</dbReference>
<dbReference type="PROSITE" id="PS50045">
    <property type="entry name" value="SIGMA54_INTERACT_4"/>
    <property type="match status" value="1"/>
</dbReference>
<dbReference type="PRINTS" id="PR01590">
    <property type="entry name" value="HTHFIS"/>
</dbReference>
<dbReference type="PANTHER" id="PTHR32071">
    <property type="entry name" value="TRANSCRIPTIONAL REGULATORY PROTEIN"/>
    <property type="match status" value="1"/>
</dbReference>
<dbReference type="SMART" id="SM00382">
    <property type="entry name" value="AAA"/>
    <property type="match status" value="1"/>
</dbReference>
<gene>
    <name evidence="13" type="ORF">K9B37_13795</name>
</gene>